<keyword evidence="5 8" id="KW-1133">Transmembrane helix</keyword>
<evidence type="ECO:0000256" key="8">
    <source>
        <dbReference type="SAM" id="Phobius"/>
    </source>
</evidence>
<evidence type="ECO:0000256" key="7">
    <source>
        <dbReference type="ARBA" id="ARBA00023235"/>
    </source>
</evidence>
<evidence type="ECO:0000256" key="4">
    <source>
        <dbReference type="ARBA" id="ARBA00022746"/>
    </source>
</evidence>
<comment type="subcellular location">
    <subcellularLocation>
        <location evidence="1">Membrane</location>
        <topology evidence="1">Multi-pass membrane protein</topology>
    </subcellularLocation>
</comment>
<gene>
    <name evidence="10" type="ORF">FYC77_11565</name>
</gene>
<feature type="domain" description="Lycopene cyclase" evidence="9">
    <location>
        <begin position="145"/>
        <end position="225"/>
    </location>
</feature>
<feature type="transmembrane region" description="Helical" evidence="8">
    <location>
        <begin position="216"/>
        <end position="235"/>
    </location>
</feature>
<dbReference type="Proteomes" id="UP000324104">
    <property type="component" value="Unassembled WGS sequence"/>
</dbReference>
<dbReference type="GO" id="GO:0016872">
    <property type="term" value="F:intramolecular lyase activity"/>
    <property type="evidence" value="ECO:0007669"/>
    <property type="project" value="InterPro"/>
</dbReference>
<dbReference type="EMBL" id="VTAW01000013">
    <property type="protein sequence ID" value="TYT61867.1"/>
    <property type="molecule type" value="Genomic_DNA"/>
</dbReference>
<keyword evidence="6 8" id="KW-0472">Membrane</keyword>
<evidence type="ECO:0000313" key="11">
    <source>
        <dbReference type="Proteomes" id="UP000324104"/>
    </source>
</evidence>
<organism evidence="10 11">
    <name type="scientific">Natrialba swarupiae</name>
    <dbReference type="NCBI Taxonomy" id="2448032"/>
    <lineage>
        <taxon>Archaea</taxon>
        <taxon>Methanobacteriati</taxon>
        <taxon>Methanobacteriota</taxon>
        <taxon>Stenosarchaea group</taxon>
        <taxon>Halobacteria</taxon>
        <taxon>Halobacteriales</taxon>
        <taxon>Natrialbaceae</taxon>
        <taxon>Natrialba</taxon>
    </lineage>
</organism>
<keyword evidence="7" id="KW-0413">Isomerase</keyword>
<evidence type="ECO:0000256" key="1">
    <source>
        <dbReference type="ARBA" id="ARBA00004141"/>
    </source>
</evidence>
<feature type="domain" description="Lycopene cyclase" evidence="9">
    <location>
        <begin position="7"/>
        <end position="97"/>
    </location>
</feature>
<keyword evidence="4" id="KW-0125">Carotenoid biosynthesis</keyword>
<feature type="transmembrane region" description="Helical" evidence="8">
    <location>
        <begin position="85"/>
        <end position="103"/>
    </location>
</feature>
<keyword evidence="11" id="KW-1185">Reference proteome</keyword>
<protein>
    <submittedName>
        <fullName evidence="10">Lycopene cyclase domain-containing protein</fullName>
    </submittedName>
</protein>
<reference evidence="10 11" key="1">
    <citation type="submission" date="2019-08" db="EMBL/GenBank/DDBJ databases">
        <title>Archaea genome.</title>
        <authorList>
            <person name="Kajale S."/>
            <person name="Shouche Y."/>
            <person name="Deshpande N."/>
            <person name="Sharma A."/>
        </authorList>
    </citation>
    <scope>NUCLEOTIDE SEQUENCE [LARGE SCALE GENOMIC DNA]</scope>
    <source>
        <strain evidence="10 11">ESP3B_9</strain>
    </source>
</reference>
<feature type="transmembrane region" description="Helical" evidence="8">
    <location>
        <begin position="115"/>
        <end position="135"/>
    </location>
</feature>
<proteinExistence type="predicted"/>
<dbReference type="NCBIfam" id="TIGR03462">
    <property type="entry name" value="CarR_dom_SF"/>
    <property type="match status" value="2"/>
</dbReference>
<keyword evidence="3 8" id="KW-0812">Transmembrane</keyword>
<comment type="pathway">
    <text evidence="2">Carotenoid biosynthesis.</text>
</comment>
<evidence type="ECO:0000259" key="9">
    <source>
        <dbReference type="Pfam" id="PF18916"/>
    </source>
</evidence>
<dbReference type="AlphaFoldDB" id="A0A5D5ALX2"/>
<dbReference type="GO" id="GO:0045436">
    <property type="term" value="F:lycopene beta cyclase activity"/>
    <property type="evidence" value="ECO:0007669"/>
    <property type="project" value="UniProtKB-ARBA"/>
</dbReference>
<feature type="transmembrane region" description="Helical" evidence="8">
    <location>
        <begin position="141"/>
        <end position="160"/>
    </location>
</feature>
<dbReference type="Pfam" id="PF18916">
    <property type="entry name" value="Lycopene_cyc"/>
    <property type="match status" value="2"/>
</dbReference>
<feature type="transmembrane region" description="Helical" evidence="8">
    <location>
        <begin position="172"/>
        <end position="196"/>
    </location>
</feature>
<name>A0A5D5ALX2_9EURY</name>
<dbReference type="InterPro" id="IPR017825">
    <property type="entry name" value="Lycopene_cyclase_dom"/>
</dbReference>
<dbReference type="GO" id="GO:0016117">
    <property type="term" value="P:carotenoid biosynthetic process"/>
    <property type="evidence" value="ECO:0007669"/>
    <property type="project" value="UniProtKB-KW"/>
</dbReference>
<feature type="transmembrane region" description="Helical" evidence="8">
    <location>
        <begin position="38"/>
        <end position="56"/>
    </location>
</feature>
<feature type="transmembrane region" description="Helical" evidence="8">
    <location>
        <begin position="6"/>
        <end position="26"/>
    </location>
</feature>
<accession>A0A5D5ALX2</accession>
<comment type="caution">
    <text evidence="10">The sequence shown here is derived from an EMBL/GenBank/DDBJ whole genome shotgun (WGS) entry which is preliminary data.</text>
</comment>
<evidence type="ECO:0000256" key="6">
    <source>
        <dbReference type="ARBA" id="ARBA00023136"/>
    </source>
</evidence>
<evidence type="ECO:0000313" key="10">
    <source>
        <dbReference type="EMBL" id="TYT61867.1"/>
    </source>
</evidence>
<dbReference type="GO" id="GO:0016020">
    <property type="term" value="C:membrane"/>
    <property type="evidence" value="ECO:0007669"/>
    <property type="project" value="UniProtKB-SubCell"/>
</dbReference>
<sequence>MTLALSYLSIHAIFVLPPIVVLGWFASRRDHARWSTRALTGLGVILVLAVVYTTPWDNLLIAEGVWWYGTGSVRATIWHAPVEEYLFFVFQPLLTGFWLFQFLRVPDRSLRIPRLHRLVGALAGLSIGGLGWLLLGSTPTTYLGAILLWAGPILAIQWAFGITALWDVRRTVALAVAVPTLYLWIVDRIAIGLGVWVISEEHTIGVSLIGLPVEEALFFLVTNVFVVQGLVLYVWTLEQLDETPTLQGLRTRR</sequence>
<dbReference type="RefSeq" id="WP_149081659.1">
    <property type="nucleotide sequence ID" value="NZ_VTAW01000013.1"/>
</dbReference>
<evidence type="ECO:0000256" key="3">
    <source>
        <dbReference type="ARBA" id="ARBA00022692"/>
    </source>
</evidence>
<evidence type="ECO:0000256" key="5">
    <source>
        <dbReference type="ARBA" id="ARBA00022989"/>
    </source>
</evidence>
<evidence type="ECO:0000256" key="2">
    <source>
        <dbReference type="ARBA" id="ARBA00004829"/>
    </source>
</evidence>